<dbReference type="GO" id="GO:0047011">
    <property type="term" value="F:2-dehydropantolactone reductase (A-specific) activity"/>
    <property type="evidence" value="ECO:0007669"/>
    <property type="project" value="UniProtKB-ARBA"/>
</dbReference>
<evidence type="ECO:0000256" key="4">
    <source>
        <dbReference type="ARBA" id="ARBA00050878"/>
    </source>
</evidence>
<feature type="site" description="Lowers pKa of active site Tyr" evidence="11">
    <location>
        <position position="78"/>
    </location>
</feature>
<dbReference type="InterPro" id="IPR036812">
    <property type="entry name" value="NAD(P)_OxRdtase_dom_sf"/>
</dbReference>
<dbReference type="PANTHER" id="PTHR43827">
    <property type="entry name" value="2,5-DIKETO-D-GLUCONIC ACID REDUCTASE"/>
    <property type="match status" value="1"/>
</dbReference>
<evidence type="ECO:0000256" key="2">
    <source>
        <dbReference type="ARBA" id="ARBA00022857"/>
    </source>
</evidence>
<organism evidence="13 14">
    <name type="scientific">Pachysolen tannophilus NRRL Y-2460</name>
    <dbReference type="NCBI Taxonomy" id="669874"/>
    <lineage>
        <taxon>Eukaryota</taxon>
        <taxon>Fungi</taxon>
        <taxon>Dikarya</taxon>
        <taxon>Ascomycota</taxon>
        <taxon>Saccharomycotina</taxon>
        <taxon>Pichiomycetes</taxon>
        <taxon>Pachysolenaceae</taxon>
        <taxon>Pachysolen</taxon>
    </lineage>
</organism>
<evidence type="ECO:0000259" key="12">
    <source>
        <dbReference type="Pfam" id="PF00248"/>
    </source>
</evidence>
<comment type="catalytic activity">
    <reaction evidence="5">
        <text>isatin + NADPH + H(+) = 3-hydroxyindolin-2-one + NADP(+)</text>
        <dbReference type="Rhea" id="RHEA:68608"/>
        <dbReference type="ChEBI" id="CHEBI:15378"/>
        <dbReference type="ChEBI" id="CHEBI:27539"/>
        <dbReference type="ChEBI" id="CHEBI:28536"/>
        <dbReference type="ChEBI" id="CHEBI:57783"/>
        <dbReference type="ChEBI" id="CHEBI:58349"/>
    </reaction>
</comment>
<dbReference type="PANTHER" id="PTHR43827:SF3">
    <property type="entry name" value="NADP-DEPENDENT OXIDOREDUCTASE DOMAIN-CONTAINING PROTEIN"/>
    <property type="match status" value="1"/>
</dbReference>
<dbReference type="GO" id="GO:0042180">
    <property type="term" value="P:ketone metabolic process"/>
    <property type="evidence" value="ECO:0007669"/>
    <property type="project" value="UniProtKB-ARBA"/>
</dbReference>
<dbReference type="AlphaFoldDB" id="A0A1E4U2W2"/>
<dbReference type="InterPro" id="IPR018170">
    <property type="entry name" value="Aldo/ket_reductase_CS"/>
</dbReference>
<evidence type="ECO:0000256" key="6">
    <source>
        <dbReference type="ARBA" id="ARBA00066965"/>
    </source>
</evidence>
<dbReference type="Gene3D" id="3.20.20.100">
    <property type="entry name" value="NADP-dependent oxidoreductase domain"/>
    <property type="match status" value="1"/>
</dbReference>
<dbReference type="InterPro" id="IPR020471">
    <property type="entry name" value="AKR"/>
</dbReference>
<name>A0A1E4U2W2_PACTA</name>
<dbReference type="InterPro" id="IPR023210">
    <property type="entry name" value="NADP_OxRdtase_dom"/>
</dbReference>
<dbReference type="CDD" id="cd19071">
    <property type="entry name" value="AKR_AKR1-5-like"/>
    <property type="match status" value="1"/>
</dbReference>
<evidence type="ECO:0000313" key="13">
    <source>
        <dbReference type="EMBL" id="ODV98343.1"/>
    </source>
</evidence>
<comment type="similarity">
    <text evidence="1">Belongs to the aldo/keto reductase family.</text>
</comment>
<evidence type="ECO:0000256" key="10">
    <source>
        <dbReference type="PIRSR" id="PIRSR000097-2"/>
    </source>
</evidence>
<keyword evidence="2" id="KW-0521">NADP</keyword>
<evidence type="ECO:0000256" key="9">
    <source>
        <dbReference type="PIRSR" id="PIRSR000097-1"/>
    </source>
</evidence>
<comment type="catalytic activity">
    <reaction evidence="4">
        <text>(R)-pantolactone + NADP(+) = 2-dehydropantolactone + NADPH + H(+)</text>
        <dbReference type="Rhea" id="RHEA:18981"/>
        <dbReference type="ChEBI" id="CHEBI:15378"/>
        <dbReference type="ChEBI" id="CHEBI:16719"/>
        <dbReference type="ChEBI" id="CHEBI:18395"/>
        <dbReference type="ChEBI" id="CHEBI:57783"/>
        <dbReference type="ChEBI" id="CHEBI:58349"/>
        <dbReference type="EC" id="1.1.1.358"/>
    </reaction>
</comment>
<evidence type="ECO:0000256" key="1">
    <source>
        <dbReference type="ARBA" id="ARBA00007905"/>
    </source>
</evidence>
<keyword evidence="3" id="KW-0560">Oxidoreductase</keyword>
<evidence type="ECO:0000256" key="8">
    <source>
        <dbReference type="ARBA" id="ARBA00081322"/>
    </source>
</evidence>
<evidence type="ECO:0000256" key="5">
    <source>
        <dbReference type="ARBA" id="ARBA00051098"/>
    </source>
</evidence>
<dbReference type="OrthoDB" id="416253at2759"/>
<dbReference type="PROSITE" id="PS00798">
    <property type="entry name" value="ALDOKETO_REDUCTASE_1"/>
    <property type="match status" value="1"/>
</dbReference>
<keyword evidence="14" id="KW-1185">Reference proteome</keyword>
<dbReference type="FunFam" id="3.20.20.100:FF:000002">
    <property type="entry name" value="2,5-diketo-D-gluconic acid reductase A"/>
    <property type="match status" value="1"/>
</dbReference>
<gene>
    <name evidence="13" type="ORF">PACTADRAFT_31742</name>
</gene>
<accession>A0A1E4U2W2</accession>
<dbReference type="Proteomes" id="UP000094236">
    <property type="component" value="Unassembled WGS sequence"/>
</dbReference>
<dbReference type="SUPFAM" id="SSF51430">
    <property type="entry name" value="NAD(P)-linked oxidoreductase"/>
    <property type="match status" value="1"/>
</dbReference>
<dbReference type="PIRSF" id="PIRSF000097">
    <property type="entry name" value="AKR"/>
    <property type="match status" value="1"/>
</dbReference>
<evidence type="ECO:0000313" key="14">
    <source>
        <dbReference type="Proteomes" id="UP000094236"/>
    </source>
</evidence>
<dbReference type="PRINTS" id="PR00069">
    <property type="entry name" value="ALDKETRDTASE"/>
</dbReference>
<evidence type="ECO:0000256" key="3">
    <source>
        <dbReference type="ARBA" id="ARBA00023002"/>
    </source>
</evidence>
<dbReference type="EMBL" id="KV454011">
    <property type="protein sequence ID" value="ODV98343.1"/>
    <property type="molecule type" value="Genomic_DNA"/>
</dbReference>
<evidence type="ECO:0000256" key="11">
    <source>
        <dbReference type="PIRSR" id="PIRSR000097-3"/>
    </source>
</evidence>
<dbReference type="STRING" id="669874.A0A1E4U2W2"/>
<feature type="active site" description="Proton donor" evidence="9">
    <location>
        <position position="53"/>
    </location>
</feature>
<reference evidence="14" key="1">
    <citation type="submission" date="2016-05" db="EMBL/GenBank/DDBJ databases">
        <title>Comparative genomics of biotechnologically important yeasts.</title>
        <authorList>
            <consortium name="DOE Joint Genome Institute"/>
            <person name="Riley R."/>
            <person name="Haridas S."/>
            <person name="Wolfe K.H."/>
            <person name="Lopes M.R."/>
            <person name="Hittinger C.T."/>
            <person name="Goker M."/>
            <person name="Salamov A."/>
            <person name="Wisecaver J."/>
            <person name="Long T.M."/>
            <person name="Aerts A.L."/>
            <person name="Barry K."/>
            <person name="Choi C."/>
            <person name="Clum A."/>
            <person name="Coughlan A.Y."/>
            <person name="Deshpande S."/>
            <person name="Douglass A.P."/>
            <person name="Hanson S.J."/>
            <person name="Klenk H.-P."/>
            <person name="Labutti K."/>
            <person name="Lapidus A."/>
            <person name="Lindquist E."/>
            <person name="Lipzen A."/>
            <person name="Meier-Kolthoff J.P."/>
            <person name="Ohm R.A."/>
            <person name="Otillar R.P."/>
            <person name="Pangilinan J."/>
            <person name="Peng Y."/>
            <person name="Rokas A."/>
            <person name="Rosa C.A."/>
            <person name="Scheuner C."/>
            <person name="Sibirny A.A."/>
            <person name="Slot J.C."/>
            <person name="Stielow J.B."/>
            <person name="Sun H."/>
            <person name="Kurtzman C.P."/>
            <person name="Blackwell M."/>
            <person name="Grigoriev I.V."/>
            <person name="Jeffries T.W."/>
        </authorList>
    </citation>
    <scope>NUCLEOTIDE SEQUENCE [LARGE SCALE GENOMIC DNA]</scope>
    <source>
        <strain evidence="14">NRRL Y-2460</strain>
    </source>
</reference>
<dbReference type="EC" id="1.1.1.358" evidence="6"/>
<evidence type="ECO:0000256" key="7">
    <source>
        <dbReference type="ARBA" id="ARBA00079693"/>
    </source>
</evidence>
<protein>
    <recommendedName>
        <fullName evidence="7">2-dehydropantolactone reductase</fullName>
        <ecNumber evidence="6">1.1.1.358</ecNumber>
    </recommendedName>
    <alternativeName>
        <fullName evidence="7">2-dehydropantolactone reductase</fullName>
    </alternativeName>
    <alternativeName>
        <fullName evidence="8">Ketopantoyl-lactone reductase</fullName>
    </alternativeName>
</protein>
<feature type="binding site" evidence="10">
    <location>
        <position position="109"/>
    </location>
    <ligand>
        <name>substrate</name>
    </ligand>
</feature>
<feature type="domain" description="NADP-dependent oxidoreductase" evidence="12">
    <location>
        <begin position="20"/>
        <end position="286"/>
    </location>
</feature>
<dbReference type="Pfam" id="PF00248">
    <property type="entry name" value="Aldo_ket_red"/>
    <property type="match status" value="1"/>
</dbReference>
<proteinExistence type="inferred from homology"/>
<sequence length="311" mass="34872">MSTISSKTFTLSDGKKIPAVGLGTWQSSSEDAYNAVATALQNGYRHIDTAWIYGNEKEVGKAIKDSGIPREEIFITTKLWNTHQDDVAKAVDTSLQNLGVDYIDLYLMHWPIAFNPDANSTFPKIEKNGKLVADIVGGREKYLETWKKMEEVFTTTKKLRSIGVSNFDVNKLSKLLTVAKVKPVADQVESHPLLPQFELLEFAKKHDIQIEAYSPLGSTGTSVLKNETIISLAKKYDVSPATIVLSWQVSRGVVVLPKSVHKERIIDNLKTITLKDEDIKAIDDISKTTTERVCDPIKFWNYDLFGTEEYV</sequence>